<evidence type="ECO:0000256" key="3">
    <source>
        <dbReference type="ARBA" id="ARBA00022989"/>
    </source>
</evidence>
<evidence type="ECO:0000256" key="7">
    <source>
        <dbReference type="SAM" id="SignalP"/>
    </source>
</evidence>
<keyword evidence="3 6" id="KW-1133">Transmembrane helix</keyword>
<feature type="compositionally biased region" description="Low complexity" evidence="5">
    <location>
        <begin position="684"/>
        <end position="697"/>
    </location>
</feature>
<dbReference type="Proteomes" id="UP001310890">
    <property type="component" value="Unassembled WGS sequence"/>
</dbReference>
<feature type="compositionally biased region" description="Polar residues" evidence="5">
    <location>
        <begin position="571"/>
        <end position="614"/>
    </location>
</feature>
<feature type="chain" id="PRO_5043008604" description="Peptidase A1 domain-containing protein" evidence="7">
    <location>
        <begin position="21"/>
        <end position="739"/>
    </location>
</feature>
<feature type="region of interest" description="Disordered" evidence="5">
    <location>
        <begin position="659"/>
        <end position="739"/>
    </location>
</feature>
<evidence type="ECO:0000313" key="9">
    <source>
        <dbReference type="EMBL" id="KAK5108341.1"/>
    </source>
</evidence>
<organism evidence="9 10">
    <name type="scientific">Meristemomyces frigidus</name>
    <dbReference type="NCBI Taxonomy" id="1508187"/>
    <lineage>
        <taxon>Eukaryota</taxon>
        <taxon>Fungi</taxon>
        <taxon>Dikarya</taxon>
        <taxon>Ascomycota</taxon>
        <taxon>Pezizomycotina</taxon>
        <taxon>Dothideomycetes</taxon>
        <taxon>Dothideomycetidae</taxon>
        <taxon>Mycosphaerellales</taxon>
        <taxon>Teratosphaeriaceae</taxon>
        <taxon>Meristemomyces</taxon>
    </lineage>
</organism>
<dbReference type="Gene3D" id="2.40.70.10">
    <property type="entry name" value="Acid Proteases"/>
    <property type="match status" value="2"/>
</dbReference>
<feature type="domain" description="Peptidase A1" evidence="8">
    <location>
        <begin position="55"/>
        <end position="404"/>
    </location>
</feature>
<evidence type="ECO:0000313" key="10">
    <source>
        <dbReference type="Proteomes" id="UP001310890"/>
    </source>
</evidence>
<evidence type="ECO:0000256" key="5">
    <source>
        <dbReference type="SAM" id="MobiDB-lite"/>
    </source>
</evidence>
<comment type="caution">
    <text evidence="9">The sequence shown here is derived from an EMBL/GenBank/DDBJ whole genome shotgun (WGS) entry which is preliminary data.</text>
</comment>
<dbReference type="SUPFAM" id="SSF50630">
    <property type="entry name" value="Acid proteases"/>
    <property type="match status" value="1"/>
</dbReference>
<feature type="transmembrane region" description="Helical" evidence="6">
    <location>
        <begin position="451"/>
        <end position="478"/>
    </location>
</feature>
<dbReference type="AlphaFoldDB" id="A0AAN7YLV2"/>
<dbReference type="EMBL" id="JAVRRL010000089">
    <property type="protein sequence ID" value="KAK5108341.1"/>
    <property type="molecule type" value="Genomic_DNA"/>
</dbReference>
<dbReference type="CDD" id="cd12087">
    <property type="entry name" value="TM_EGFR-like"/>
    <property type="match status" value="1"/>
</dbReference>
<dbReference type="PANTHER" id="PTHR15549">
    <property type="entry name" value="PAIRED IMMUNOGLOBULIN-LIKE TYPE 2 RECEPTOR"/>
    <property type="match status" value="1"/>
</dbReference>
<evidence type="ECO:0000256" key="1">
    <source>
        <dbReference type="ARBA" id="ARBA00004167"/>
    </source>
</evidence>
<feature type="signal peptide" evidence="7">
    <location>
        <begin position="1"/>
        <end position="20"/>
    </location>
</feature>
<keyword evidence="4 6" id="KW-0472">Membrane</keyword>
<dbReference type="InterPro" id="IPR021109">
    <property type="entry name" value="Peptidase_aspartic_dom_sf"/>
</dbReference>
<dbReference type="InterPro" id="IPR051694">
    <property type="entry name" value="Immunoregulatory_rcpt-like"/>
</dbReference>
<feature type="compositionally biased region" description="Basic and acidic residues" evidence="5">
    <location>
        <begin position="709"/>
        <end position="723"/>
    </location>
</feature>
<dbReference type="GO" id="GO:0016020">
    <property type="term" value="C:membrane"/>
    <property type="evidence" value="ECO:0007669"/>
    <property type="project" value="UniProtKB-SubCell"/>
</dbReference>
<sequence>MARITTRPTALVALVGVSQALGNSLVARDTNTTALVTPINIAPNGNWDGIDGLWSSFTLGIGTPLQYVRTFVSFAAYQTLAVLPQGCQGATDESQCAQNRGGIYNESASSTFGKIGTYDWMIEQNLGVQGNSIYGYDTVELGSSGQGGPQLKNTTVGGYAVADLYVGMFGVNPKPTNFTNMNEGSPSYMSLLKEQGLISSVSAAYTAGASYRSVTAALGSLVLGGYDASKFEENALEFSFGFDNTRDLVVGVQSISTPAKNGSNPVPIELLPGPIYAYIDSTVPQIWLPTEACQVFETEFGLVYDNVTELYLVNNTLHTSLVERNASITFGLAQGTAGGSTIQITLPYAAFDLVASPPYKNLENQTHYFPLRRAANDTQYTLGRTFLQEAYLSVDWETQHFNVSQMQWGNNGQSNLVAIPPGTQASTSYPGTSSPSSTASSSASSNQSTGLGAGAIAGIVVGVIAGIIVAALLAYFLLRRKRKNAKARADAAMAEKLDEDGSVTTERGSAPTVFAKAELEGSAPARGPLSPADSDNRRLLSAHGSGPDPETPGTLGATSSNGFFIGHRGSSAYSPSTPTAGEGTYSSTHSDSNGTHHSSVLSPLSPNSQPNASEADSKERQVYEMAGDMPTIKEKDGRALSEKEAMALRERLYNGVDSAPTSATALVEPTQPTRERRLVSPEDVVVPAPASTSAPVAEKNNRLQLPGDVTRHRAFSFEEERGKKAGTGTGTQGSDDIYS</sequence>
<dbReference type="PROSITE" id="PS51767">
    <property type="entry name" value="PEPTIDASE_A1"/>
    <property type="match status" value="1"/>
</dbReference>
<evidence type="ECO:0000259" key="8">
    <source>
        <dbReference type="PROSITE" id="PS51767"/>
    </source>
</evidence>
<dbReference type="GO" id="GO:0071944">
    <property type="term" value="C:cell periphery"/>
    <property type="evidence" value="ECO:0007669"/>
    <property type="project" value="UniProtKB-ARBA"/>
</dbReference>
<evidence type="ECO:0000256" key="4">
    <source>
        <dbReference type="ARBA" id="ARBA00023136"/>
    </source>
</evidence>
<feature type="compositionally biased region" description="Low complexity" evidence="5">
    <location>
        <begin position="425"/>
        <end position="445"/>
    </location>
</feature>
<name>A0AAN7YLV2_9PEZI</name>
<accession>A0AAN7YLV2</accession>
<gene>
    <name evidence="9" type="ORF">LTR62_008437</name>
</gene>
<keyword evidence="7" id="KW-0732">Signal</keyword>
<keyword evidence="2 6" id="KW-0812">Transmembrane</keyword>
<feature type="region of interest" description="Disordered" evidence="5">
    <location>
        <begin position="414"/>
        <end position="447"/>
    </location>
</feature>
<evidence type="ECO:0000256" key="2">
    <source>
        <dbReference type="ARBA" id="ARBA00022692"/>
    </source>
</evidence>
<comment type="subcellular location">
    <subcellularLocation>
        <location evidence="1">Membrane</location>
        <topology evidence="1">Single-pass membrane protein</topology>
    </subcellularLocation>
</comment>
<proteinExistence type="predicted"/>
<reference evidence="9" key="1">
    <citation type="submission" date="2023-08" db="EMBL/GenBank/DDBJ databases">
        <title>Black Yeasts Isolated from many extreme environments.</title>
        <authorList>
            <person name="Coleine C."/>
            <person name="Stajich J.E."/>
            <person name="Selbmann L."/>
        </authorList>
    </citation>
    <scope>NUCLEOTIDE SEQUENCE</scope>
    <source>
        <strain evidence="9">CCFEE 5401</strain>
    </source>
</reference>
<dbReference type="InterPro" id="IPR033121">
    <property type="entry name" value="PEPTIDASE_A1"/>
</dbReference>
<evidence type="ECO:0000256" key="6">
    <source>
        <dbReference type="SAM" id="Phobius"/>
    </source>
</evidence>
<protein>
    <recommendedName>
        <fullName evidence="8">Peptidase A1 domain-containing protein</fullName>
    </recommendedName>
</protein>
<feature type="region of interest" description="Disordered" evidence="5">
    <location>
        <begin position="516"/>
        <end position="619"/>
    </location>
</feature>